<dbReference type="InterPro" id="IPR045562">
    <property type="entry name" value="RecG_dom3_C"/>
</dbReference>
<evidence type="ECO:0000256" key="7">
    <source>
        <dbReference type="ARBA" id="ARBA00022840"/>
    </source>
</evidence>
<dbReference type="SMART" id="SM00490">
    <property type="entry name" value="HELICc"/>
    <property type="match status" value="1"/>
</dbReference>
<evidence type="ECO:0000256" key="1">
    <source>
        <dbReference type="ARBA" id="ARBA00007504"/>
    </source>
</evidence>
<evidence type="ECO:0000256" key="2">
    <source>
        <dbReference type="ARBA" id="ARBA00017846"/>
    </source>
</evidence>
<dbReference type="GO" id="GO:0006281">
    <property type="term" value="P:DNA repair"/>
    <property type="evidence" value="ECO:0007669"/>
    <property type="project" value="UniProtKB-UniRule"/>
</dbReference>
<dbReference type="InterPro" id="IPR004609">
    <property type="entry name" value="ATP-dep_DNA_helicase_RecG"/>
</dbReference>
<dbReference type="Proteomes" id="UP000189857">
    <property type="component" value="Unassembled WGS sequence"/>
</dbReference>
<comment type="similarity">
    <text evidence="1 15">Belongs to the helicase family. RecG subfamily.</text>
</comment>
<comment type="catalytic activity">
    <reaction evidence="12 15">
        <text>Couples ATP hydrolysis with the unwinding of duplex DNA by translocating in the 3'-5' direction.</text>
        <dbReference type="EC" id="5.6.2.4"/>
    </reaction>
</comment>
<dbReference type="InterPro" id="IPR014001">
    <property type="entry name" value="Helicase_ATP-bd"/>
</dbReference>
<evidence type="ECO:0000313" key="19">
    <source>
        <dbReference type="Proteomes" id="UP000189857"/>
    </source>
</evidence>
<keyword evidence="8" id="KW-0238">DNA-binding</keyword>
<dbReference type="NCBIfam" id="NF008168">
    <property type="entry name" value="PRK10917.2-2"/>
    <property type="match status" value="1"/>
</dbReference>
<dbReference type="EC" id="5.6.2.4" evidence="13 15"/>
<organism evidence="18 19">
    <name type="scientific">Eubacterium ruminantium</name>
    <dbReference type="NCBI Taxonomy" id="42322"/>
    <lineage>
        <taxon>Bacteria</taxon>
        <taxon>Bacillati</taxon>
        <taxon>Bacillota</taxon>
        <taxon>Clostridia</taxon>
        <taxon>Eubacteriales</taxon>
        <taxon>Eubacteriaceae</taxon>
        <taxon>Eubacterium</taxon>
    </lineage>
</organism>
<evidence type="ECO:0000256" key="11">
    <source>
        <dbReference type="ARBA" id="ARBA00023235"/>
    </source>
</evidence>
<dbReference type="GO" id="GO:0005524">
    <property type="term" value="F:ATP binding"/>
    <property type="evidence" value="ECO:0007669"/>
    <property type="project" value="UniProtKB-KW"/>
</dbReference>
<evidence type="ECO:0000313" key="18">
    <source>
        <dbReference type="EMBL" id="SJZ58847.1"/>
    </source>
</evidence>
<gene>
    <name evidence="18" type="ORF">SAMN02745110_00964</name>
</gene>
<name>A0A1T4LW17_9FIRM</name>
<keyword evidence="10 15" id="KW-0234">DNA repair</keyword>
<keyword evidence="3 15" id="KW-0547">Nucleotide-binding</keyword>
<evidence type="ECO:0000259" key="17">
    <source>
        <dbReference type="PROSITE" id="PS51194"/>
    </source>
</evidence>
<proteinExistence type="inferred from homology"/>
<reference evidence="18 19" key="1">
    <citation type="submission" date="2017-02" db="EMBL/GenBank/DDBJ databases">
        <authorList>
            <person name="Peterson S.W."/>
        </authorList>
    </citation>
    <scope>NUCLEOTIDE SEQUENCE [LARGE SCALE GENOMIC DNA]</scope>
    <source>
        <strain evidence="18 19">ATCC 17233</strain>
    </source>
</reference>
<dbReference type="SUPFAM" id="SSF50249">
    <property type="entry name" value="Nucleic acid-binding proteins"/>
    <property type="match status" value="1"/>
</dbReference>
<dbReference type="CDD" id="cd17992">
    <property type="entry name" value="DEXHc_RecG"/>
    <property type="match status" value="1"/>
</dbReference>
<dbReference type="GO" id="GO:0043138">
    <property type="term" value="F:3'-5' DNA helicase activity"/>
    <property type="evidence" value="ECO:0007669"/>
    <property type="project" value="UniProtKB-EC"/>
</dbReference>
<dbReference type="PANTHER" id="PTHR47964:SF1">
    <property type="entry name" value="ATP-DEPENDENT DNA HELICASE HOMOLOG RECG, CHLOROPLASTIC"/>
    <property type="match status" value="1"/>
</dbReference>
<evidence type="ECO:0000256" key="9">
    <source>
        <dbReference type="ARBA" id="ARBA00023172"/>
    </source>
</evidence>
<dbReference type="EMBL" id="FUXA01000006">
    <property type="protein sequence ID" value="SJZ58847.1"/>
    <property type="molecule type" value="Genomic_DNA"/>
</dbReference>
<dbReference type="InterPro" id="IPR012340">
    <property type="entry name" value="NA-bd_OB-fold"/>
</dbReference>
<evidence type="ECO:0000256" key="14">
    <source>
        <dbReference type="ARBA" id="ARBA00048988"/>
    </source>
</evidence>
<keyword evidence="11" id="KW-0413">Isomerase</keyword>
<comment type="function">
    <text evidence="15">Plays a critical role in recombination and DNA repair. Helps process Holliday junction intermediates to mature products by catalyzing branch migration. Has replication fork regression activity, unwinds stalled or blocked replication forks to make a HJ that can be resolved. Has a DNA unwinding activity characteristic of a DNA helicase with 3'-5' polarity.</text>
</comment>
<dbReference type="PANTHER" id="PTHR47964">
    <property type="entry name" value="ATP-DEPENDENT DNA HELICASE HOMOLOG RECG, CHLOROPLASTIC"/>
    <property type="match status" value="1"/>
</dbReference>
<dbReference type="NCBIfam" id="NF008165">
    <property type="entry name" value="PRK10917.1-3"/>
    <property type="match status" value="1"/>
</dbReference>
<evidence type="ECO:0000256" key="10">
    <source>
        <dbReference type="ARBA" id="ARBA00023204"/>
    </source>
</evidence>
<dbReference type="InterPro" id="IPR033454">
    <property type="entry name" value="RecG_wedge"/>
</dbReference>
<evidence type="ECO:0000256" key="3">
    <source>
        <dbReference type="ARBA" id="ARBA00022741"/>
    </source>
</evidence>
<evidence type="ECO:0000256" key="5">
    <source>
        <dbReference type="ARBA" id="ARBA00022801"/>
    </source>
</evidence>
<keyword evidence="4 15" id="KW-0227">DNA damage</keyword>
<dbReference type="Gene3D" id="3.40.50.300">
    <property type="entry name" value="P-loop containing nucleotide triphosphate hydrolases"/>
    <property type="match status" value="2"/>
</dbReference>
<feature type="domain" description="Helicase C-terminal" evidence="17">
    <location>
        <begin position="453"/>
        <end position="613"/>
    </location>
</feature>
<dbReference type="Pfam" id="PF00271">
    <property type="entry name" value="Helicase_C"/>
    <property type="match status" value="1"/>
</dbReference>
<dbReference type="GO" id="GO:0003677">
    <property type="term" value="F:DNA binding"/>
    <property type="evidence" value="ECO:0007669"/>
    <property type="project" value="UniProtKB-KW"/>
</dbReference>
<accession>A0A1T4LW17</accession>
<dbReference type="InterPro" id="IPR027417">
    <property type="entry name" value="P-loop_NTPase"/>
</dbReference>
<dbReference type="SMART" id="SM00487">
    <property type="entry name" value="DEXDc"/>
    <property type="match status" value="1"/>
</dbReference>
<evidence type="ECO:0000256" key="15">
    <source>
        <dbReference type="RuleBase" id="RU363016"/>
    </source>
</evidence>
<dbReference type="RefSeq" id="WP_078786811.1">
    <property type="nucleotide sequence ID" value="NZ_FMTO01000004.1"/>
</dbReference>
<evidence type="ECO:0000256" key="6">
    <source>
        <dbReference type="ARBA" id="ARBA00022806"/>
    </source>
</evidence>
<dbReference type="CDD" id="cd04488">
    <property type="entry name" value="RecG_wedge_OBF"/>
    <property type="match status" value="1"/>
</dbReference>
<comment type="catalytic activity">
    <reaction evidence="14 15">
        <text>ATP + H2O = ADP + phosphate + H(+)</text>
        <dbReference type="Rhea" id="RHEA:13065"/>
        <dbReference type="ChEBI" id="CHEBI:15377"/>
        <dbReference type="ChEBI" id="CHEBI:15378"/>
        <dbReference type="ChEBI" id="CHEBI:30616"/>
        <dbReference type="ChEBI" id="CHEBI:43474"/>
        <dbReference type="ChEBI" id="CHEBI:456216"/>
        <dbReference type="EC" id="5.6.2.4"/>
    </reaction>
</comment>
<keyword evidence="19" id="KW-1185">Reference proteome</keyword>
<keyword evidence="9 15" id="KW-0233">DNA recombination</keyword>
<dbReference type="GO" id="GO:0016887">
    <property type="term" value="F:ATP hydrolysis activity"/>
    <property type="evidence" value="ECO:0007669"/>
    <property type="project" value="RHEA"/>
</dbReference>
<sequence length="674" mass="76279">MNINSSILEVKGIGEKTAKLYQKLNINTVKDLIMNIPRDYLSYDEPTRIADIKEGVRVAIYAKVSSRVTSVKRGRYNISSFNVTDSSGYLQLTFFNSPYIKNVYKIGDSYIFVGTVKNKFGKKVLEMPEHYTEQQYRIMTKSMQPVYNLTSGLSNKSFQKTVRDVICFAGQITDILPEELRVKYSLMTMSEALMNVHFPRNIEILKDSLRRIAFNEFLVFLLEVNRLRAENVADKSSYKITEEAKVRLESFLVSLPYSLTGAQKKAIDDILNDMSSEYVMNRLVQGDVGSGKTVVAAAALYATVLSGYQGALMVPTEVLAVQHYEDFQKMFTKLGVKVGLLTGSLSIKEKRAVYEKLKNGDIDIIIGTQALIQEKPEYKNLGLVCTDEQHRFGVKQREKLSLKGDHPHTLIMSATPIPRTLAIIIYADLDISVIDELPGGRKKIMNCVVGTSYREVAYNFIRKEVEKRHQAYIICPMVESSEGCDAENVIDYSDDLKNIFRNTIKVEYLHGKMSENEKNDILHRFMTGEIDVLVSTTVIEVGINNPNATVMMVENAERFGLAQLHQLRGRVGRGDAQSYCIFINTKESEDSVNRLKILENSNDGFYIANEDLKQRGPGDFFGIRQSGDVNFRVADIYNHSDMLKKAQDAVINYSDILNERLNAIRNKDATFTTL</sequence>
<dbReference type="InterPro" id="IPR001650">
    <property type="entry name" value="Helicase_C-like"/>
</dbReference>
<dbReference type="SUPFAM" id="SSF52540">
    <property type="entry name" value="P-loop containing nucleoside triphosphate hydrolases"/>
    <property type="match status" value="2"/>
</dbReference>
<dbReference type="GO" id="GO:0006310">
    <property type="term" value="P:DNA recombination"/>
    <property type="evidence" value="ECO:0007669"/>
    <property type="project" value="UniProtKB-UniRule"/>
</dbReference>
<dbReference type="PROSITE" id="PS51194">
    <property type="entry name" value="HELICASE_CTER"/>
    <property type="match status" value="1"/>
</dbReference>
<keyword evidence="6 15" id="KW-0347">Helicase</keyword>
<keyword evidence="5 15" id="KW-0378">Hydrolase</keyword>
<evidence type="ECO:0000256" key="12">
    <source>
        <dbReference type="ARBA" id="ARBA00034617"/>
    </source>
</evidence>
<dbReference type="PROSITE" id="PS51192">
    <property type="entry name" value="HELICASE_ATP_BIND_1"/>
    <property type="match status" value="1"/>
</dbReference>
<evidence type="ECO:0000259" key="16">
    <source>
        <dbReference type="PROSITE" id="PS51192"/>
    </source>
</evidence>
<dbReference type="Pfam" id="PF17191">
    <property type="entry name" value="RecG_wedge"/>
    <property type="match status" value="1"/>
</dbReference>
<dbReference type="AlphaFoldDB" id="A0A1T4LW17"/>
<dbReference type="InterPro" id="IPR047112">
    <property type="entry name" value="RecG/Mfd"/>
</dbReference>
<evidence type="ECO:0000256" key="8">
    <source>
        <dbReference type="ARBA" id="ARBA00023125"/>
    </source>
</evidence>
<evidence type="ECO:0000256" key="13">
    <source>
        <dbReference type="ARBA" id="ARBA00034808"/>
    </source>
</evidence>
<dbReference type="Pfam" id="PF00270">
    <property type="entry name" value="DEAD"/>
    <property type="match status" value="1"/>
</dbReference>
<dbReference type="NCBIfam" id="TIGR00643">
    <property type="entry name" value="recG"/>
    <property type="match status" value="1"/>
</dbReference>
<dbReference type="InterPro" id="IPR011545">
    <property type="entry name" value="DEAD/DEAH_box_helicase_dom"/>
</dbReference>
<dbReference type="Gene3D" id="2.40.50.140">
    <property type="entry name" value="Nucleic acid-binding proteins"/>
    <property type="match status" value="1"/>
</dbReference>
<dbReference type="Pfam" id="PF19833">
    <property type="entry name" value="RecG_dom3_C"/>
    <property type="match status" value="1"/>
</dbReference>
<dbReference type="OrthoDB" id="9804325at2"/>
<evidence type="ECO:0000256" key="4">
    <source>
        <dbReference type="ARBA" id="ARBA00022763"/>
    </source>
</evidence>
<protein>
    <recommendedName>
        <fullName evidence="2 15">ATP-dependent DNA helicase RecG</fullName>
        <ecNumber evidence="13 15">5.6.2.4</ecNumber>
    </recommendedName>
</protein>
<feature type="domain" description="Helicase ATP-binding" evidence="16">
    <location>
        <begin position="273"/>
        <end position="434"/>
    </location>
</feature>
<keyword evidence="7 15" id="KW-0067">ATP-binding</keyword>